<dbReference type="Proteomes" id="UP000324974">
    <property type="component" value="Chromosome"/>
</dbReference>
<dbReference type="GO" id="GO:0009116">
    <property type="term" value="P:nucleoside metabolic process"/>
    <property type="evidence" value="ECO:0007669"/>
    <property type="project" value="InterPro"/>
</dbReference>
<accession>A0A5C1AAK8</accession>
<reference evidence="3" key="1">
    <citation type="submission" date="2019-08" db="EMBL/GenBank/DDBJ databases">
        <title>Limnoglobus roseus gen. nov., sp. nov., a novel freshwater planctomycete with a giant genome from the family Gemmataceae.</title>
        <authorList>
            <person name="Kulichevskaya I.S."/>
            <person name="Naumoff D.G."/>
            <person name="Miroshnikov K."/>
            <person name="Ivanova A."/>
            <person name="Philippov D.A."/>
            <person name="Hakobyan A."/>
            <person name="Rijpstra I.C."/>
            <person name="Sinninghe Damste J.S."/>
            <person name="Liesack W."/>
            <person name="Dedysh S.N."/>
        </authorList>
    </citation>
    <scope>NUCLEOTIDE SEQUENCE [LARGE SCALE GENOMIC DNA]</scope>
    <source>
        <strain evidence="3">PX52</strain>
    </source>
</reference>
<dbReference type="InterPro" id="IPR035994">
    <property type="entry name" value="Nucleoside_phosphorylase_sf"/>
</dbReference>
<sequence>MDREAAPFRKLAKRGRLPVRVLVAGMGLDAAKRAAEGVGDAALVISAGFCGALNPALKVGDVLTCALNGDAVAAPALRSESPALPRNGRLLTVPHLVATPHEKRELRDRTAADVVDMEAAAVADVCASRGLSFLAVKAVSDTADTALSPRLVNLLAGGRVSPLKAAAAIIVQPSILWEFQRLARDTKRAAEQLAIALHAVVRSRPSVEPIA</sequence>
<dbReference type="GO" id="GO:0005829">
    <property type="term" value="C:cytosol"/>
    <property type="evidence" value="ECO:0007669"/>
    <property type="project" value="TreeGrafter"/>
</dbReference>
<dbReference type="PANTHER" id="PTHR46832:SF1">
    <property type="entry name" value="5'-METHYLTHIOADENOSINE_S-ADENOSYLHOMOCYSTEINE NUCLEOSIDASE"/>
    <property type="match status" value="1"/>
</dbReference>
<keyword evidence="2" id="KW-0326">Glycosidase</keyword>
<proteinExistence type="predicted"/>
<name>A0A5C1AAK8_9BACT</name>
<dbReference type="GO" id="GO:0008782">
    <property type="term" value="F:adenosylhomocysteine nucleosidase activity"/>
    <property type="evidence" value="ECO:0007669"/>
    <property type="project" value="TreeGrafter"/>
</dbReference>
<feature type="domain" description="Nucleoside phosphorylase" evidence="1">
    <location>
        <begin position="83"/>
        <end position="145"/>
    </location>
</feature>
<dbReference type="EC" id="3.2.2.26" evidence="2"/>
<protein>
    <submittedName>
        <fullName evidence="2">Futalosine hydrolase</fullName>
        <ecNumber evidence="2">3.2.2.26</ecNumber>
    </submittedName>
</protein>
<keyword evidence="2" id="KW-0378">Hydrolase</keyword>
<evidence type="ECO:0000313" key="3">
    <source>
        <dbReference type="Proteomes" id="UP000324974"/>
    </source>
</evidence>
<dbReference type="Pfam" id="PF01048">
    <property type="entry name" value="PNP_UDP_1"/>
    <property type="match status" value="1"/>
</dbReference>
<dbReference type="PANTHER" id="PTHR46832">
    <property type="entry name" value="5'-METHYLTHIOADENOSINE/S-ADENOSYLHOMOCYSTEINE NUCLEOSIDASE"/>
    <property type="match status" value="1"/>
</dbReference>
<keyword evidence="3" id="KW-1185">Reference proteome</keyword>
<dbReference type="SUPFAM" id="SSF53167">
    <property type="entry name" value="Purine and uridine phosphorylases"/>
    <property type="match status" value="1"/>
</dbReference>
<dbReference type="Gene3D" id="3.40.50.1580">
    <property type="entry name" value="Nucleoside phosphorylase domain"/>
    <property type="match status" value="1"/>
</dbReference>
<dbReference type="KEGG" id="lrs:PX52LOC_02172"/>
<dbReference type="GO" id="GO:0008930">
    <property type="term" value="F:methylthioadenosine nucleosidase activity"/>
    <property type="evidence" value="ECO:0007669"/>
    <property type="project" value="TreeGrafter"/>
</dbReference>
<dbReference type="GO" id="GO:0019284">
    <property type="term" value="P:L-methionine salvage from S-adenosylmethionine"/>
    <property type="evidence" value="ECO:0007669"/>
    <property type="project" value="TreeGrafter"/>
</dbReference>
<gene>
    <name evidence="2" type="primary">mqnB</name>
    <name evidence="2" type="ORF">PX52LOC_02172</name>
</gene>
<evidence type="ECO:0000313" key="2">
    <source>
        <dbReference type="EMBL" id="QEL15257.1"/>
    </source>
</evidence>
<evidence type="ECO:0000259" key="1">
    <source>
        <dbReference type="Pfam" id="PF01048"/>
    </source>
</evidence>
<dbReference type="EMBL" id="CP042425">
    <property type="protein sequence ID" value="QEL15257.1"/>
    <property type="molecule type" value="Genomic_DNA"/>
</dbReference>
<organism evidence="2 3">
    <name type="scientific">Limnoglobus roseus</name>
    <dbReference type="NCBI Taxonomy" id="2598579"/>
    <lineage>
        <taxon>Bacteria</taxon>
        <taxon>Pseudomonadati</taxon>
        <taxon>Planctomycetota</taxon>
        <taxon>Planctomycetia</taxon>
        <taxon>Gemmatales</taxon>
        <taxon>Gemmataceae</taxon>
        <taxon>Limnoglobus</taxon>
    </lineage>
</organism>
<dbReference type="AlphaFoldDB" id="A0A5C1AAK8"/>
<dbReference type="InterPro" id="IPR000845">
    <property type="entry name" value="Nucleoside_phosphorylase_d"/>
</dbReference>